<dbReference type="Pfam" id="PF00128">
    <property type="entry name" value="Alpha-amylase"/>
    <property type="match status" value="1"/>
</dbReference>
<gene>
    <name evidence="5" type="primary">malL</name>
    <name evidence="5" type="ORF">DDT42_01878</name>
</gene>
<dbReference type="Gene3D" id="2.60.40.1180">
    <property type="entry name" value="Golgi alpha-mannosidase II"/>
    <property type="match status" value="1"/>
</dbReference>
<organism evidence="5 6">
    <name type="scientific">Psychracetigena formicireducens</name>
    <dbReference type="NCBI Taxonomy" id="2986056"/>
    <lineage>
        <taxon>Bacteria</taxon>
        <taxon>Bacillati</taxon>
        <taxon>Candidatus Lithacetigenota</taxon>
        <taxon>Candidatus Psychracetigena</taxon>
    </lineage>
</organism>
<dbReference type="SUPFAM" id="SSF51011">
    <property type="entry name" value="Glycosyl hydrolase domain"/>
    <property type="match status" value="1"/>
</dbReference>
<dbReference type="InterPro" id="IPR045857">
    <property type="entry name" value="O16G_dom_2"/>
</dbReference>
<comment type="caution">
    <text evidence="5">The sequence shown here is derived from an EMBL/GenBank/DDBJ whole genome shotgun (WGS) entry which is preliminary data.</text>
</comment>
<keyword evidence="3 5" id="KW-0326">Glycosidase</keyword>
<keyword evidence="2 5" id="KW-0378">Hydrolase</keyword>
<dbReference type="Proteomes" id="UP000811545">
    <property type="component" value="Unassembled WGS sequence"/>
</dbReference>
<evidence type="ECO:0000259" key="4">
    <source>
        <dbReference type="SMART" id="SM00642"/>
    </source>
</evidence>
<evidence type="ECO:0000256" key="1">
    <source>
        <dbReference type="ARBA" id="ARBA00008061"/>
    </source>
</evidence>
<dbReference type="GO" id="GO:0004556">
    <property type="term" value="F:alpha-amylase activity"/>
    <property type="evidence" value="ECO:0007669"/>
    <property type="project" value="TreeGrafter"/>
</dbReference>
<dbReference type="GO" id="GO:0009313">
    <property type="term" value="P:oligosaccharide catabolic process"/>
    <property type="evidence" value="ECO:0007669"/>
    <property type="project" value="TreeGrafter"/>
</dbReference>
<comment type="similarity">
    <text evidence="1">Belongs to the glycosyl hydrolase 13 family.</text>
</comment>
<reference evidence="5 6" key="1">
    <citation type="journal article" date="2021" name="bioRxiv">
        <title>Unique metabolic strategies in Hadean analogues reveal hints for primordial physiology.</title>
        <authorList>
            <person name="Nobu M.K."/>
            <person name="Nakai R."/>
            <person name="Tamazawa S."/>
            <person name="Mori H."/>
            <person name="Toyoda A."/>
            <person name="Ijiri A."/>
            <person name="Suzuki S."/>
            <person name="Kurokawa K."/>
            <person name="Kamagata Y."/>
            <person name="Tamaki H."/>
        </authorList>
    </citation>
    <scope>NUCLEOTIDE SEQUENCE [LARGE SCALE GENOMIC DNA]</scope>
    <source>
        <strain evidence="5">BS525</strain>
    </source>
</reference>
<dbReference type="SUPFAM" id="SSF51445">
    <property type="entry name" value="(Trans)glycosidases"/>
    <property type="match status" value="1"/>
</dbReference>
<dbReference type="PANTHER" id="PTHR10357">
    <property type="entry name" value="ALPHA-AMYLASE FAMILY MEMBER"/>
    <property type="match status" value="1"/>
</dbReference>
<feature type="domain" description="Glycosyl hydrolase family 13 catalytic" evidence="4">
    <location>
        <begin position="30"/>
        <end position="425"/>
    </location>
</feature>
<protein>
    <submittedName>
        <fullName evidence="5">Oligo-1,6-glucosidase</fullName>
        <ecNumber evidence="5">3.2.1.10</ecNumber>
    </submittedName>
</protein>
<accession>A0A9E2BIT1</accession>
<dbReference type="InterPro" id="IPR017853">
    <property type="entry name" value="GH"/>
</dbReference>
<evidence type="ECO:0000313" key="5">
    <source>
        <dbReference type="EMBL" id="MBT9145999.1"/>
    </source>
</evidence>
<dbReference type="EMBL" id="QLTW01000261">
    <property type="protein sequence ID" value="MBT9145999.1"/>
    <property type="molecule type" value="Genomic_DNA"/>
</dbReference>
<name>A0A9E2BIT1_PSYF1</name>
<dbReference type="InterPro" id="IPR006047">
    <property type="entry name" value="GH13_cat_dom"/>
</dbReference>
<evidence type="ECO:0000313" key="6">
    <source>
        <dbReference type="Proteomes" id="UP000811545"/>
    </source>
</evidence>
<dbReference type="AlphaFoldDB" id="A0A9E2BIT1"/>
<dbReference type="GO" id="GO:0004574">
    <property type="term" value="F:oligo-1,6-glucosidase activity"/>
    <property type="evidence" value="ECO:0007669"/>
    <property type="project" value="UniProtKB-EC"/>
</dbReference>
<dbReference type="Gene3D" id="3.20.20.80">
    <property type="entry name" value="Glycosidases"/>
    <property type="match status" value="2"/>
</dbReference>
<evidence type="ECO:0000256" key="3">
    <source>
        <dbReference type="ARBA" id="ARBA00023295"/>
    </source>
</evidence>
<dbReference type="InterPro" id="IPR013780">
    <property type="entry name" value="Glyco_hydro_b"/>
</dbReference>
<sequence>MTAMDEKPKRKEIAEGFAIKTWWQKGVIYQIYPLSFKDSNGDGLGDISGIIEKLDYLNDGTENSLGVDAIWLSPVNSSPMQDFGYDVSDYNNIDSVFGSMSNFRRLLDESHRRNIKVIMDLVVNHTSDQHPWFLESSSSKNNPKREWYIWKNGVNNKPPNNWQSCFGGPAWEYDSTTKEYYLHSFLKEQPDLNWRNPQVKQAIFDVIRFWLEMGVDGFRLDVVNYYFKDALLRNNPPKRPANLRDLIAGVIYSYAKHHHTYDKDQPEMFDLLKDMRELVDSYGEKLLLGEVGSDRNTEMATRYYGKNNDGLHLSFNFDFLHSPWNANSFKRIIMEWEKGLPSWAWPTYVLSNHDVVRHISRYCRGVNSEACAKVAISMLLTLHGTPVIYYGEEIGMKEGNIPKRLLKDPTGKRFWPLFQGRDGCRTPMQWDNSANAGFSNISPWLPVNRGYKTNNVKFQHDEPDSLLNTYRKLIWFRKKSPALTSGSLEFVNTNNGKVLGYKRITDNDFMTILLNFSEKEEAIQFSEEQKLSICLSLNSRRSGLIKSRILNMEPYEAIIAV</sequence>
<proteinExistence type="inferred from homology"/>
<dbReference type="FunFam" id="3.90.400.10:FF:000002">
    <property type="entry name" value="Sucrose isomerase"/>
    <property type="match status" value="1"/>
</dbReference>
<dbReference type="EC" id="3.2.1.10" evidence="5"/>
<dbReference type="PANTHER" id="PTHR10357:SF179">
    <property type="entry name" value="NEUTRAL AND BASIC AMINO ACID TRANSPORT PROTEIN RBAT"/>
    <property type="match status" value="1"/>
</dbReference>
<evidence type="ECO:0000256" key="2">
    <source>
        <dbReference type="ARBA" id="ARBA00022801"/>
    </source>
</evidence>
<dbReference type="SMART" id="SM00642">
    <property type="entry name" value="Aamy"/>
    <property type="match status" value="1"/>
</dbReference>
<dbReference type="Gene3D" id="3.90.400.10">
    <property type="entry name" value="Oligo-1,6-glucosidase, Domain 2"/>
    <property type="match status" value="1"/>
</dbReference>